<feature type="transmembrane region" description="Helical" evidence="1">
    <location>
        <begin position="15"/>
        <end position="35"/>
    </location>
</feature>
<keyword evidence="1" id="KW-0472">Membrane</keyword>
<organism evidence="2 3">
    <name type="scientific">Bathymodiolus thermophilus thioautotrophic gill symbiont</name>
    <dbReference type="NCBI Taxonomy" id="2360"/>
    <lineage>
        <taxon>Bacteria</taxon>
        <taxon>Pseudomonadati</taxon>
        <taxon>Pseudomonadota</taxon>
        <taxon>Gammaproteobacteria</taxon>
        <taxon>sulfur-oxidizing symbionts</taxon>
    </lineage>
</organism>
<dbReference type="AlphaFoldDB" id="A0A8H9CFD7"/>
<dbReference type="EMBL" id="CAESAQ020000046">
    <property type="protein sequence ID" value="CAB5498282.1"/>
    <property type="molecule type" value="Genomic_DNA"/>
</dbReference>
<dbReference type="Proteomes" id="UP000643672">
    <property type="component" value="Unassembled WGS sequence"/>
</dbReference>
<keyword evidence="1" id="KW-1133">Transmembrane helix</keyword>
<evidence type="ECO:0000313" key="2">
    <source>
        <dbReference type="EMBL" id="CAB5498282.1"/>
    </source>
</evidence>
<keyword evidence="3" id="KW-1185">Reference proteome</keyword>
<keyword evidence="1" id="KW-0812">Transmembrane</keyword>
<gene>
    <name evidence="2" type="ORF">THERMOS_821</name>
</gene>
<evidence type="ECO:0000313" key="3">
    <source>
        <dbReference type="Proteomes" id="UP000643672"/>
    </source>
</evidence>
<comment type="caution">
    <text evidence="2">The sequence shown here is derived from an EMBL/GenBank/DDBJ whole genome shotgun (WGS) entry which is preliminary data.</text>
</comment>
<evidence type="ECO:0000256" key="1">
    <source>
        <dbReference type="SAM" id="Phobius"/>
    </source>
</evidence>
<sequence>MGEKWILDDSYLCKGLNIVLILGMRMSAKLFGLFLKTV</sequence>
<reference evidence="2 3" key="1">
    <citation type="submission" date="2020-05" db="EMBL/GenBank/DDBJ databases">
        <authorList>
            <person name="Petersen J."/>
            <person name="Sayavedra L."/>
        </authorList>
    </citation>
    <scope>NUCLEOTIDE SEQUENCE [LARGE SCALE GENOMIC DNA]</scope>
    <source>
        <strain evidence="2">B thermophilus SOXS</strain>
    </source>
</reference>
<proteinExistence type="predicted"/>
<name>A0A8H9CFD7_9GAMM</name>
<accession>A0A8H9CFD7</accession>
<protein>
    <submittedName>
        <fullName evidence="2">Uncharacterized protein</fullName>
    </submittedName>
</protein>